<evidence type="ECO:0000313" key="3">
    <source>
        <dbReference type="EMBL" id="SNR15981.1"/>
    </source>
</evidence>
<feature type="transmembrane region" description="Helical" evidence="2">
    <location>
        <begin position="226"/>
        <end position="245"/>
    </location>
</feature>
<dbReference type="OrthoDB" id="1421255at2"/>
<name>A0A238U9W9_9FLAO</name>
<sequence>MWLLIGFLFSREYLRLPALGSVITGIILMIIIVQIERQIILGAKNKKAATFRIILALVMSLLGSVIVDQIIFKEDIIKEKLMSVNNEVSKVLPQKINEINLQEKDLDSTIANKQHEREMLINEVTRKPTIRLPKYESQRIPSKTIDGRDTVLVKKIYTTESVLNPKAKLIEDIDKQISNLREEKSALTQRKIDIREKTEEELLHSKGFLDELKVMFKILVSSPISLVVWGLWLLFFLIIELFVLISKLADQENDYERIIKHQRDVRIAAIDKLNGF</sequence>
<evidence type="ECO:0000256" key="2">
    <source>
        <dbReference type="SAM" id="Phobius"/>
    </source>
</evidence>
<gene>
    <name evidence="3" type="ORF">TJEJU_2296</name>
</gene>
<keyword evidence="2" id="KW-0812">Transmembrane</keyword>
<dbReference type="Pfam" id="PF14362">
    <property type="entry name" value="DUF4407"/>
    <property type="match status" value="1"/>
</dbReference>
<evidence type="ECO:0000256" key="1">
    <source>
        <dbReference type="SAM" id="Coils"/>
    </source>
</evidence>
<dbReference type="EMBL" id="LT899436">
    <property type="protein sequence ID" value="SNR15981.1"/>
    <property type="molecule type" value="Genomic_DNA"/>
</dbReference>
<dbReference type="InterPro" id="IPR025519">
    <property type="entry name" value="DUF4407"/>
</dbReference>
<feature type="coiled-coil region" evidence="1">
    <location>
        <begin position="170"/>
        <end position="197"/>
    </location>
</feature>
<keyword evidence="2" id="KW-0472">Membrane</keyword>
<protein>
    <recommendedName>
        <fullName evidence="5">DUF4407 domain-containing protein</fullName>
    </recommendedName>
</protein>
<dbReference type="Proteomes" id="UP000215214">
    <property type="component" value="Chromosome TJEJU"/>
</dbReference>
<keyword evidence="2" id="KW-1133">Transmembrane helix</keyword>
<feature type="transmembrane region" description="Helical" evidence="2">
    <location>
        <begin position="13"/>
        <end position="33"/>
    </location>
</feature>
<organism evidence="3 4">
    <name type="scientific">Tenacibaculum jejuense</name>
    <dbReference type="NCBI Taxonomy" id="584609"/>
    <lineage>
        <taxon>Bacteria</taxon>
        <taxon>Pseudomonadati</taxon>
        <taxon>Bacteroidota</taxon>
        <taxon>Flavobacteriia</taxon>
        <taxon>Flavobacteriales</taxon>
        <taxon>Flavobacteriaceae</taxon>
        <taxon>Tenacibaculum</taxon>
    </lineage>
</organism>
<keyword evidence="1" id="KW-0175">Coiled coil</keyword>
<feature type="transmembrane region" description="Helical" evidence="2">
    <location>
        <begin position="53"/>
        <end position="72"/>
    </location>
</feature>
<keyword evidence="4" id="KW-1185">Reference proteome</keyword>
<dbReference type="AlphaFoldDB" id="A0A238U9W9"/>
<evidence type="ECO:0000313" key="4">
    <source>
        <dbReference type="Proteomes" id="UP000215214"/>
    </source>
</evidence>
<reference evidence="3 4" key="1">
    <citation type="submission" date="2017-07" db="EMBL/GenBank/DDBJ databases">
        <authorList>
            <person name="Sun Z.S."/>
            <person name="Albrecht U."/>
            <person name="Echele G."/>
            <person name="Lee C.C."/>
        </authorList>
    </citation>
    <scope>NUCLEOTIDE SEQUENCE [LARGE SCALE GENOMIC DNA]</scope>
    <source>
        <strain evidence="4">type strain: KCTC 22618</strain>
    </source>
</reference>
<proteinExistence type="predicted"/>
<dbReference type="KEGG" id="tje:TJEJU_2296"/>
<evidence type="ECO:0008006" key="5">
    <source>
        <dbReference type="Google" id="ProtNLM"/>
    </source>
</evidence>
<accession>A0A238U9W9</accession>